<evidence type="ECO:0000256" key="1">
    <source>
        <dbReference type="ARBA" id="ARBA00008455"/>
    </source>
</evidence>
<dbReference type="EMBL" id="LVLJ01002190">
    <property type="protein sequence ID" value="OAE26377.1"/>
    <property type="molecule type" value="Genomic_DNA"/>
</dbReference>
<dbReference type="InterPro" id="IPR038765">
    <property type="entry name" value="Papain-like_cys_pep_sf"/>
</dbReference>
<comment type="caution">
    <text evidence="10">The sequence shown here is derived from an EMBL/GenBank/DDBJ whole genome shotgun (WGS) entry which is preliminary data.</text>
</comment>
<dbReference type="InterPro" id="IPR039417">
    <property type="entry name" value="Peptidase_C1A_papain-like"/>
</dbReference>
<dbReference type="SMART" id="SM00848">
    <property type="entry name" value="Inhibitor_I29"/>
    <property type="match status" value="1"/>
</dbReference>
<organism evidence="10 11">
    <name type="scientific">Marchantia polymorpha subsp. ruderalis</name>
    <dbReference type="NCBI Taxonomy" id="1480154"/>
    <lineage>
        <taxon>Eukaryota</taxon>
        <taxon>Viridiplantae</taxon>
        <taxon>Streptophyta</taxon>
        <taxon>Embryophyta</taxon>
        <taxon>Marchantiophyta</taxon>
        <taxon>Marchantiopsida</taxon>
        <taxon>Marchantiidae</taxon>
        <taxon>Marchantiales</taxon>
        <taxon>Marchantiaceae</taxon>
        <taxon>Marchantia</taxon>
    </lineage>
</organism>
<keyword evidence="3 7" id="KW-0732">Signal</keyword>
<dbReference type="PANTHER" id="PTHR12411">
    <property type="entry name" value="CYSTEINE PROTEASE FAMILY C1-RELATED"/>
    <property type="match status" value="1"/>
</dbReference>
<feature type="domain" description="Cathepsin propeptide inhibitor" evidence="9">
    <location>
        <begin position="48"/>
        <end position="107"/>
    </location>
</feature>
<reference evidence="10" key="1">
    <citation type="submission" date="2016-03" db="EMBL/GenBank/DDBJ databases">
        <title>Mechanisms controlling the formation of the plant cell surface in tip-growing cells are functionally conserved among land plants.</title>
        <authorList>
            <person name="Honkanen S."/>
            <person name="Jones V.A."/>
            <person name="Morieri G."/>
            <person name="Champion C."/>
            <person name="Hetherington A.J."/>
            <person name="Kelly S."/>
            <person name="Saint-Marcoux D."/>
            <person name="Proust H."/>
            <person name="Prescott H."/>
            <person name="Dolan L."/>
        </authorList>
    </citation>
    <scope>NUCLEOTIDE SEQUENCE [LARGE SCALE GENOMIC DNA]</scope>
    <source>
        <tissue evidence="10">Whole gametophyte</tissue>
    </source>
</reference>
<dbReference type="Pfam" id="PF08246">
    <property type="entry name" value="Inhibitor_I29"/>
    <property type="match status" value="1"/>
</dbReference>
<protein>
    <submittedName>
        <fullName evidence="10">Uncharacterized protein</fullName>
    </submittedName>
</protein>
<gene>
    <name evidence="10" type="ORF">AXG93_4324s1450</name>
</gene>
<dbReference type="PRINTS" id="PR00705">
    <property type="entry name" value="PAPAIN"/>
</dbReference>
<dbReference type="InterPro" id="IPR025661">
    <property type="entry name" value="Pept_asp_AS"/>
</dbReference>
<evidence type="ECO:0000256" key="5">
    <source>
        <dbReference type="ARBA" id="ARBA00023157"/>
    </source>
</evidence>
<feature type="signal peptide" evidence="7">
    <location>
        <begin position="1"/>
        <end position="22"/>
    </location>
</feature>
<dbReference type="GO" id="GO:0008234">
    <property type="term" value="F:cysteine-type peptidase activity"/>
    <property type="evidence" value="ECO:0007669"/>
    <property type="project" value="InterPro"/>
</dbReference>
<dbReference type="InterPro" id="IPR013128">
    <property type="entry name" value="Peptidase_C1A"/>
</dbReference>
<comment type="similarity">
    <text evidence="1">Belongs to the peptidase C1 family.</text>
</comment>
<keyword evidence="4" id="KW-0378">Hydrolase</keyword>
<dbReference type="PROSITE" id="PS00639">
    <property type="entry name" value="THIOL_PROTEASE_HIS"/>
    <property type="match status" value="1"/>
</dbReference>
<keyword evidence="5" id="KW-1015">Disulfide bond</keyword>
<feature type="domain" description="Peptidase C1A papain C-terminal" evidence="8">
    <location>
        <begin position="142"/>
        <end position="357"/>
    </location>
</feature>
<dbReference type="Proteomes" id="UP000077202">
    <property type="component" value="Unassembled WGS sequence"/>
</dbReference>
<feature type="region of interest" description="Disordered" evidence="6">
    <location>
        <begin position="110"/>
        <end position="137"/>
    </location>
</feature>
<dbReference type="InterPro" id="IPR025660">
    <property type="entry name" value="Pept_his_AS"/>
</dbReference>
<evidence type="ECO:0000259" key="8">
    <source>
        <dbReference type="SMART" id="SM00645"/>
    </source>
</evidence>
<evidence type="ECO:0000313" key="11">
    <source>
        <dbReference type="Proteomes" id="UP000077202"/>
    </source>
</evidence>
<dbReference type="GO" id="GO:0006508">
    <property type="term" value="P:proteolysis"/>
    <property type="evidence" value="ECO:0007669"/>
    <property type="project" value="UniProtKB-KW"/>
</dbReference>
<keyword evidence="2" id="KW-0645">Protease</keyword>
<keyword evidence="11" id="KW-1185">Reference proteome</keyword>
<evidence type="ECO:0000313" key="10">
    <source>
        <dbReference type="EMBL" id="OAE26377.1"/>
    </source>
</evidence>
<accession>A0A176W007</accession>
<evidence type="ECO:0000256" key="6">
    <source>
        <dbReference type="SAM" id="MobiDB-lite"/>
    </source>
</evidence>
<dbReference type="FunFam" id="3.90.70.10:FF:000067">
    <property type="entry name" value="Senescence-specific cysteine protease"/>
    <property type="match status" value="1"/>
</dbReference>
<evidence type="ECO:0000259" key="9">
    <source>
        <dbReference type="SMART" id="SM00848"/>
    </source>
</evidence>
<dbReference type="PROSITE" id="PS00640">
    <property type="entry name" value="THIOL_PROTEASE_ASN"/>
    <property type="match status" value="1"/>
</dbReference>
<dbReference type="SUPFAM" id="SSF54001">
    <property type="entry name" value="Cysteine proteinases"/>
    <property type="match status" value="1"/>
</dbReference>
<dbReference type="InterPro" id="IPR013201">
    <property type="entry name" value="Prot_inhib_I29"/>
</dbReference>
<evidence type="ECO:0000256" key="4">
    <source>
        <dbReference type="ARBA" id="ARBA00022801"/>
    </source>
</evidence>
<dbReference type="Pfam" id="PF00112">
    <property type="entry name" value="Peptidase_C1"/>
    <property type="match status" value="1"/>
</dbReference>
<dbReference type="Gene3D" id="3.90.70.10">
    <property type="entry name" value="Cysteine proteinases"/>
    <property type="match status" value="1"/>
</dbReference>
<dbReference type="SMART" id="SM00645">
    <property type="entry name" value="Pept_C1"/>
    <property type="match status" value="1"/>
</dbReference>
<dbReference type="CDD" id="cd02248">
    <property type="entry name" value="Peptidase_C1A"/>
    <property type="match status" value="1"/>
</dbReference>
<evidence type="ECO:0000256" key="7">
    <source>
        <dbReference type="SAM" id="SignalP"/>
    </source>
</evidence>
<dbReference type="InterPro" id="IPR000668">
    <property type="entry name" value="Peptidase_C1A_C"/>
</dbReference>
<proteinExistence type="inferred from homology"/>
<sequence length="458" mass="49514">MAVQISLLLLLVALRCVTGACAEHTAPGGRGPDGLIDLESEGELRALYESWAVTHGVGRRSASGEEERFAVFKANVRYIEEHNERARRTNGYRLGLNRFTGMSREEFRSRVGNASVAERGEQRSATAESGRGDPQGWRKAKLPLLVDWRQHGAVTGVKDQGRCGSGWAFSATGAVEGINKIATGSLVSLSEQELLDCVASDSGCDGAGRVDRAFQFIVDNGGIGTEDACPYNANQDVCDPAVLDSRAVAIDGFEYVAASNEAELKKAVARQPVSAMIEATNNDLQFYSSGVFIGKCGSKIDHAVLIVGYGSRNGRPFWLVKNSWGTSWGEKGYIRIERNGKSVDGKCGIATMPSFPVKETSRSWHAFVRKELLFAMKVPGHGSAFGSNFVLEVALDRCASSFYALHACFLLVFGHDLVNTELLPWQCCSLLFTSFGSALCDVVRSPIADRRMPGLPPA</sequence>
<feature type="chain" id="PRO_5018572494" evidence="7">
    <location>
        <begin position="23"/>
        <end position="458"/>
    </location>
</feature>
<dbReference type="AlphaFoldDB" id="A0A176W007"/>
<name>A0A176W007_MARPO</name>
<evidence type="ECO:0000256" key="2">
    <source>
        <dbReference type="ARBA" id="ARBA00022670"/>
    </source>
</evidence>
<evidence type="ECO:0000256" key="3">
    <source>
        <dbReference type="ARBA" id="ARBA00022729"/>
    </source>
</evidence>